<evidence type="ECO:0000259" key="15">
    <source>
        <dbReference type="PROSITE" id="PS50862"/>
    </source>
</evidence>
<dbReference type="EMBL" id="CP046452">
    <property type="protein sequence ID" value="QGU02156.1"/>
    <property type="molecule type" value="Genomic_DNA"/>
</dbReference>
<evidence type="ECO:0000256" key="11">
    <source>
        <dbReference type="ARBA" id="ARBA00022917"/>
    </source>
</evidence>
<keyword evidence="8 14" id="KW-0862">Zinc</keyword>
<dbReference type="FunFam" id="3.30.930.10:FF:000019">
    <property type="entry name" value="Threonine--tRNA ligase"/>
    <property type="match status" value="1"/>
</dbReference>
<dbReference type="InterPro" id="IPR006195">
    <property type="entry name" value="aa-tRNA-synth_II"/>
</dbReference>
<dbReference type="CDD" id="cd00771">
    <property type="entry name" value="ThrRS_core"/>
    <property type="match status" value="1"/>
</dbReference>
<keyword evidence="5 14" id="KW-0436">Ligase</keyword>
<dbReference type="InterPro" id="IPR036621">
    <property type="entry name" value="Anticodon-bd_dom_sf"/>
</dbReference>
<protein>
    <recommendedName>
        <fullName evidence="14">Threonine--tRNA ligase</fullName>
        <ecNumber evidence="14">6.1.1.3</ecNumber>
    </recommendedName>
    <alternativeName>
        <fullName evidence="14">Threonyl-tRNA synthetase</fullName>
        <shortName evidence="14">ThrRS</shortName>
    </alternativeName>
</protein>
<dbReference type="SUPFAM" id="SSF52954">
    <property type="entry name" value="Class II aaRS ABD-related"/>
    <property type="match status" value="1"/>
</dbReference>
<keyword evidence="7 14" id="KW-0547">Nucleotide-binding</keyword>
<dbReference type="GO" id="GO:0046872">
    <property type="term" value="F:metal ion binding"/>
    <property type="evidence" value="ECO:0007669"/>
    <property type="project" value="UniProtKB-KW"/>
</dbReference>
<evidence type="ECO:0000256" key="3">
    <source>
        <dbReference type="ARBA" id="ARBA00022490"/>
    </source>
</evidence>
<dbReference type="InterPro" id="IPR002320">
    <property type="entry name" value="Thr-tRNA-ligase_IIa"/>
</dbReference>
<dbReference type="InterPro" id="IPR018163">
    <property type="entry name" value="Thr/Ala-tRNA-synth_IIc_edit"/>
</dbReference>
<dbReference type="SUPFAM" id="SSF55681">
    <property type="entry name" value="Class II aaRS and biotin synthetases"/>
    <property type="match status" value="1"/>
</dbReference>
<sequence>MGNGWDNSIWLTARYAVSYERIRSAYTVTTMTSFQVPAGVAVGAAMRDLELPNKGEDAIVAAKDTSGAIKDLSFVPAEDSEFTPVSANTEDGRGVIRHSCAHVLAQAVQQLFPGTKLGIGPAIEGGFYYDFDVKEPFTPEDLKNIEKAMKKIIKSGQKFERKAYASVEEARLEYANEPFKMELIDDKGNVDPDSDEAMEVGSGELTAYSNVNPRSGEVEWYDLCRGPHVPTTKYIPAFALTRSSAAYWRGDQSKAGLQRIYGTAWESKEALDEYQTMLAEAEKRDHRRLGSELDLFSFPDEIGSGFPVFHPNGGIIRLEMEEHSRRRHIASGYSFVNTPHITKGDLFQKSGHLDFYADGMFPPMQLDGEFDEHGNCTKQAQDYYAKPMNCPMHNLIFASRGRSYRELPLRLFEFGTVYRYEKSGVIHGLTRARGFTQDDAHIYCTEDQLETELTSVLEFIISLLKDYGLDDFYLELSTKDPNKFVGSDEIWEKSTEILERVATKSGLELVPDPAGAAFYGPKISVQARDAIGRTWQMSTVQLDFNLPERFNLEYTAPDGTKQRPIMIHRALFGSIERFFGVLLEHYAGAFPAWLAPHQVVAIPVAGDFAPHLEEVCTKLREKGIRANVDTSDDRMQKKIRNHTQARVPFMLLAGARDVEQNAVSFRFLDGTQINGVPVDEAATLIETWIRDRINDQPTEENLGVRR</sequence>
<dbReference type="FunFam" id="3.30.54.20:FF:000003">
    <property type="entry name" value="Threonine--tRNA ligase"/>
    <property type="match status" value="1"/>
</dbReference>
<dbReference type="Gene3D" id="3.30.980.10">
    <property type="entry name" value="Threonyl-trna Synthetase, Chain A, domain 2"/>
    <property type="match status" value="1"/>
</dbReference>
<dbReference type="Gene3D" id="3.30.930.10">
    <property type="entry name" value="Bira Bifunctional Protein, Domain 2"/>
    <property type="match status" value="1"/>
</dbReference>
<feature type="domain" description="Aminoacyl-transfer RNA synthetases class-II family profile" evidence="15">
    <location>
        <begin position="316"/>
        <end position="591"/>
    </location>
</feature>
<keyword evidence="17" id="KW-1185">Reference proteome</keyword>
<comment type="cofactor">
    <cofactor evidence="14">
        <name>Zn(2+)</name>
        <dbReference type="ChEBI" id="CHEBI:29105"/>
    </cofactor>
    <text evidence="14">Binds 1 zinc ion per subunit.</text>
</comment>
<evidence type="ECO:0000256" key="4">
    <source>
        <dbReference type="ARBA" id="ARBA00022555"/>
    </source>
</evidence>
<dbReference type="PANTHER" id="PTHR11451">
    <property type="entry name" value="THREONINE-TRNA LIGASE"/>
    <property type="match status" value="1"/>
</dbReference>
<keyword evidence="10 14" id="KW-0694">RNA-binding</keyword>
<dbReference type="GO" id="GO:0000049">
    <property type="term" value="F:tRNA binding"/>
    <property type="evidence" value="ECO:0007669"/>
    <property type="project" value="UniProtKB-KW"/>
</dbReference>
<reference evidence="17" key="1">
    <citation type="submission" date="2019-11" db="EMBL/GenBank/DDBJ databases">
        <title>Complete genome sequence of Corynebacterium kalinowskii 1959, a novel Corynebacterium species isolated from soil of a small paddock in Vilsendorf, Germany.</title>
        <authorList>
            <person name="Schaffert L."/>
            <person name="Ruwe M."/>
            <person name="Milse J."/>
            <person name="Hanuschka K."/>
            <person name="Ortseifen V."/>
            <person name="Droste J."/>
            <person name="Brandt D."/>
            <person name="Schlueter L."/>
            <person name="Kutter Y."/>
            <person name="Vinke S."/>
            <person name="Viehoefer P."/>
            <person name="Jacob L."/>
            <person name="Luebke N.-C."/>
            <person name="Schulte-Berndt E."/>
            <person name="Hain C."/>
            <person name="Linder M."/>
            <person name="Schmidt P."/>
            <person name="Wollenschlaeger L."/>
            <person name="Luttermann T."/>
            <person name="Thieme E."/>
            <person name="Hassa J."/>
            <person name="Haak M."/>
            <person name="Wittchen M."/>
            <person name="Mentz A."/>
            <person name="Persicke M."/>
            <person name="Busche T."/>
            <person name="Ruckert C."/>
        </authorList>
    </citation>
    <scope>NUCLEOTIDE SEQUENCE [LARGE SCALE GENOMIC DNA]</scope>
    <source>
        <strain evidence="17">1959</strain>
    </source>
</reference>
<dbReference type="InterPro" id="IPR012947">
    <property type="entry name" value="tRNA_SAD"/>
</dbReference>
<dbReference type="GO" id="GO:0004829">
    <property type="term" value="F:threonine-tRNA ligase activity"/>
    <property type="evidence" value="ECO:0007669"/>
    <property type="project" value="UniProtKB-UniRule"/>
</dbReference>
<dbReference type="PROSITE" id="PS50862">
    <property type="entry name" value="AA_TRNA_LIGASE_II"/>
    <property type="match status" value="1"/>
</dbReference>
<name>A0A6B8VTR5_9CORY</name>
<dbReference type="FunFam" id="3.30.980.10:FF:000005">
    <property type="entry name" value="Threonyl-tRNA synthetase, mitochondrial"/>
    <property type="match status" value="1"/>
</dbReference>
<evidence type="ECO:0000256" key="8">
    <source>
        <dbReference type="ARBA" id="ARBA00022833"/>
    </source>
</evidence>
<dbReference type="Proteomes" id="UP000427071">
    <property type="component" value="Chromosome"/>
</dbReference>
<dbReference type="AlphaFoldDB" id="A0A6B8VTR5"/>
<keyword evidence="4 14" id="KW-0820">tRNA-binding</keyword>
<keyword evidence="11 14" id="KW-0648">Protein biosynthesis</keyword>
<dbReference type="Pfam" id="PF03129">
    <property type="entry name" value="HGTP_anticodon"/>
    <property type="match status" value="1"/>
</dbReference>
<dbReference type="PANTHER" id="PTHR11451:SF44">
    <property type="entry name" value="THREONINE--TRNA LIGASE, CHLOROPLASTIC_MITOCHONDRIAL 2"/>
    <property type="match status" value="1"/>
</dbReference>
<evidence type="ECO:0000256" key="2">
    <source>
        <dbReference type="ARBA" id="ARBA00008226"/>
    </source>
</evidence>
<feature type="binding site" evidence="14">
    <location>
        <position position="568"/>
    </location>
    <ligand>
        <name>Zn(2+)</name>
        <dbReference type="ChEBI" id="CHEBI:29105"/>
        <note>catalytic</note>
    </ligand>
</feature>
<comment type="similarity">
    <text evidence="2 14">Belongs to the class-II aminoacyl-tRNA synthetase family.</text>
</comment>
<evidence type="ECO:0000256" key="9">
    <source>
        <dbReference type="ARBA" id="ARBA00022840"/>
    </source>
</evidence>
<evidence type="ECO:0000256" key="14">
    <source>
        <dbReference type="HAMAP-Rule" id="MF_00184"/>
    </source>
</evidence>
<dbReference type="EC" id="6.1.1.3" evidence="14"/>
<dbReference type="Gene3D" id="3.40.50.800">
    <property type="entry name" value="Anticodon-binding domain"/>
    <property type="match status" value="1"/>
</dbReference>
<dbReference type="PRINTS" id="PR01047">
    <property type="entry name" value="TRNASYNTHTHR"/>
</dbReference>
<dbReference type="InterPro" id="IPR004154">
    <property type="entry name" value="Anticodon-bd"/>
</dbReference>
<accession>A0A6B8VTR5</accession>
<dbReference type="FunFam" id="3.40.50.800:FF:000001">
    <property type="entry name" value="Threonine--tRNA ligase"/>
    <property type="match status" value="1"/>
</dbReference>
<evidence type="ECO:0000256" key="5">
    <source>
        <dbReference type="ARBA" id="ARBA00022598"/>
    </source>
</evidence>
<evidence type="ECO:0000313" key="16">
    <source>
        <dbReference type="EMBL" id="QGU02156.1"/>
    </source>
</evidence>
<dbReference type="SMART" id="SM00863">
    <property type="entry name" value="tRNA_SAD"/>
    <property type="match status" value="1"/>
</dbReference>
<dbReference type="HAMAP" id="MF_00184">
    <property type="entry name" value="Thr_tRNA_synth"/>
    <property type="match status" value="1"/>
</dbReference>
<gene>
    <name evidence="14 16" type="primary">thrS</name>
    <name evidence="16" type="ORF">CKALI_06435</name>
</gene>
<keyword evidence="6 14" id="KW-0479">Metal-binding</keyword>
<dbReference type="Gene3D" id="3.30.54.20">
    <property type="match status" value="1"/>
</dbReference>
<organism evidence="16 17">
    <name type="scientific">Corynebacterium kalinowskii</name>
    <dbReference type="NCBI Taxonomy" id="2675216"/>
    <lineage>
        <taxon>Bacteria</taxon>
        <taxon>Bacillati</taxon>
        <taxon>Actinomycetota</taxon>
        <taxon>Actinomycetes</taxon>
        <taxon>Mycobacteriales</taxon>
        <taxon>Corynebacteriaceae</taxon>
        <taxon>Corynebacterium</taxon>
    </lineage>
</organism>
<dbReference type="NCBIfam" id="TIGR00418">
    <property type="entry name" value="thrS"/>
    <property type="match status" value="1"/>
</dbReference>
<dbReference type="KEGG" id="ckw:CKALI_06435"/>
<evidence type="ECO:0000313" key="17">
    <source>
        <dbReference type="Proteomes" id="UP000427071"/>
    </source>
</evidence>
<comment type="catalytic activity">
    <reaction evidence="13 14">
        <text>tRNA(Thr) + L-threonine + ATP = L-threonyl-tRNA(Thr) + AMP + diphosphate + H(+)</text>
        <dbReference type="Rhea" id="RHEA:24624"/>
        <dbReference type="Rhea" id="RHEA-COMP:9670"/>
        <dbReference type="Rhea" id="RHEA-COMP:9704"/>
        <dbReference type="ChEBI" id="CHEBI:15378"/>
        <dbReference type="ChEBI" id="CHEBI:30616"/>
        <dbReference type="ChEBI" id="CHEBI:33019"/>
        <dbReference type="ChEBI" id="CHEBI:57926"/>
        <dbReference type="ChEBI" id="CHEBI:78442"/>
        <dbReference type="ChEBI" id="CHEBI:78534"/>
        <dbReference type="ChEBI" id="CHEBI:456215"/>
        <dbReference type="EC" id="6.1.1.3"/>
    </reaction>
</comment>
<feature type="binding site" evidence="14">
    <location>
        <position position="390"/>
    </location>
    <ligand>
        <name>Zn(2+)</name>
        <dbReference type="ChEBI" id="CHEBI:29105"/>
        <note>catalytic</note>
    </ligand>
</feature>
<dbReference type="SUPFAM" id="SSF55186">
    <property type="entry name" value="ThrRS/AlaRS common domain"/>
    <property type="match status" value="1"/>
</dbReference>
<proteinExistence type="inferred from homology"/>
<comment type="subcellular location">
    <subcellularLocation>
        <location evidence="1 14">Cytoplasm</location>
    </subcellularLocation>
</comment>
<evidence type="ECO:0000256" key="10">
    <source>
        <dbReference type="ARBA" id="ARBA00022884"/>
    </source>
</evidence>
<dbReference type="InterPro" id="IPR002314">
    <property type="entry name" value="aa-tRNA-synt_IIb"/>
</dbReference>
<dbReference type="GO" id="GO:0005737">
    <property type="term" value="C:cytoplasm"/>
    <property type="evidence" value="ECO:0007669"/>
    <property type="project" value="UniProtKB-SubCell"/>
</dbReference>
<dbReference type="InterPro" id="IPR033728">
    <property type="entry name" value="ThrRS_core"/>
</dbReference>
<evidence type="ECO:0000256" key="6">
    <source>
        <dbReference type="ARBA" id="ARBA00022723"/>
    </source>
</evidence>
<feature type="binding site" evidence="14">
    <location>
        <position position="441"/>
    </location>
    <ligand>
        <name>Zn(2+)</name>
        <dbReference type="ChEBI" id="CHEBI:29105"/>
        <note>catalytic</note>
    </ligand>
</feature>
<keyword evidence="3 14" id="KW-0963">Cytoplasm</keyword>
<comment type="caution">
    <text evidence="14">Lacks conserved residue(s) required for the propagation of feature annotation.</text>
</comment>
<evidence type="ECO:0000256" key="13">
    <source>
        <dbReference type="ARBA" id="ARBA00049515"/>
    </source>
</evidence>
<dbReference type="Pfam" id="PF07973">
    <property type="entry name" value="tRNA_SAD"/>
    <property type="match status" value="1"/>
</dbReference>
<keyword evidence="9 14" id="KW-0067">ATP-binding</keyword>
<comment type="subunit">
    <text evidence="14">Homodimer.</text>
</comment>
<dbReference type="InterPro" id="IPR045864">
    <property type="entry name" value="aa-tRNA-synth_II/BPL/LPL"/>
</dbReference>
<dbReference type="CDD" id="cd00860">
    <property type="entry name" value="ThrRS_anticodon"/>
    <property type="match status" value="1"/>
</dbReference>
<dbReference type="GO" id="GO:0005524">
    <property type="term" value="F:ATP binding"/>
    <property type="evidence" value="ECO:0007669"/>
    <property type="project" value="UniProtKB-UniRule"/>
</dbReference>
<dbReference type="GO" id="GO:0006435">
    <property type="term" value="P:threonyl-tRNA aminoacylation"/>
    <property type="evidence" value="ECO:0007669"/>
    <property type="project" value="UniProtKB-UniRule"/>
</dbReference>
<evidence type="ECO:0000256" key="1">
    <source>
        <dbReference type="ARBA" id="ARBA00004496"/>
    </source>
</evidence>
<evidence type="ECO:0000256" key="7">
    <source>
        <dbReference type="ARBA" id="ARBA00022741"/>
    </source>
</evidence>
<keyword evidence="12 14" id="KW-0030">Aminoacyl-tRNA synthetase</keyword>
<dbReference type="Pfam" id="PF00587">
    <property type="entry name" value="tRNA-synt_2b"/>
    <property type="match status" value="1"/>
</dbReference>
<evidence type="ECO:0000256" key="12">
    <source>
        <dbReference type="ARBA" id="ARBA00023146"/>
    </source>
</evidence>
<dbReference type="InterPro" id="IPR047246">
    <property type="entry name" value="ThrRS_anticodon"/>
</dbReference>